<evidence type="ECO:0000313" key="2">
    <source>
        <dbReference type="EMBL" id="BAR58859.1"/>
    </source>
</evidence>
<gene>
    <name evidence="2" type="ORF">NK6_5702</name>
</gene>
<dbReference type="Pfam" id="PF23807">
    <property type="entry name" value="RHH_10"/>
    <property type="match status" value="1"/>
</dbReference>
<protein>
    <recommendedName>
        <fullName evidence="4">Plasmid segregation centromere-binding protein ParG</fullName>
    </recommendedName>
</protein>
<name>A0A0E4FVD5_9BRAD</name>
<dbReference type="RefSeq" id="WP_060910530.1">
    <property type="nucleotide sequence ID" value="NZ_JAFCKD010000113.1"/>
</dbReference>
<dbReference type="InterPro" id="IPR010985">
    <property type="entry name" value="Ribbon_hlx_hlx"/>
</dbReference>
<feature type="region of interest" description="Disordered" evidence="1">
    <location>
        <begin position="1"/>
        <end position="27"/>
    </location>
</feature>
<dbReference type="GO" id="GO:0006355">
    <property type="term" value="P:regulation of DNA-templated transcription"/>
    <property type="evidence" value="ECO:0007669"/>
    <property type="project" value="InterPro"/>
</dbReference>
<proteinExistence type="predicted"/>
<evidence type="ECO:0000256" key="1">
    <source>
        <dbReference type="SAM" id="MobiDB-lite"/>
    </source>
</evidence>
<dbReference type="EMBL" id="AP014685">
    <property type="protein sequence ID" value="BAR58859.1"/>
    <property type="molecule type" value="Genomic_DNA"/>
</dbReference>
<evidence type="ECO:0000313" key="3">
    <source>
        <dbReference type="Proteomes" id="UP000063308"/>
    </source>
</evidence>
<dbReference type="AlphaFoldDB" id="A0A0E4FVD5"/>
<organism evidence="2 3">
    <name type="scientific">Bradyrhizobium diazoefficiens</name>
    <dbReference type="NCBI Taxonomy" id="1355477"/>
    <lineage>
        <taxon>Bacteria</taxon>
        <taxon>Pseudomonadati</taxon>
        <taxon>Pseudomonadota</taxon>
        <taxon>Alphaproteobacteria</taxon>
        <taxon>Hyphomicrobiales</taxon>
        <taxon>Nitrobacteraceae</taxon>
        <taxon>Bradyrhizobium</taxon>
    </lineage>
</organism>
<reference evidence="2 3" key="1">
    <citation type="submission" date="2014-11" db="EMBL/GenBank/DDBJ databases">
        <title>Symbiosis island explosion on the genome of extra-slow-growing strains of soybean bradyrhizobia with massive insertion sequences.</title>
        <authorList>
            <person name="Iida T."/>
            <person name="Minamisawa K."/>
        </authorList>
    </citation>
    <scope>NUCLEOTIDE SEQUENCE [LARGE SCALE GENOMIC DNA]</scope>
    <source>
        <strain evidence="2 3">NK6</strain>
    </source>
</reference>
<sequence length="88" mass="9835">MSERSTKRGVASRPGDAESWIKANDAPPRRVDEGDAFTARLTIDVTPTLRGRIKVAAFQRGVTVADMLRDLLAREFPADTLESRHERQ</sequence>
<dbReference type="InterPro" id="IPR056972">
    <property type="entry name" value="RHH_dom-containing"/>
</dbReference>
<dbReference type="SUPFAM" id="SSF47598">
    <property type="entry name" value="Ribbon-helix-helix"/>
    <property type="match status" value="1"/>
</dbReference>
<evidence type="ECO:0008006" key="4">
    <source>
        <dbReference type="Google" id="ProtNLM"/>
    </source>
</evidence>
<accession>A0A0E4FVD5</accession>
<dbReference type="Proteomes" id="UP000063308">
    <property type="component" value="Chromosome"/>
</dbReference>